<dbReference type="OMA" id="SYVMAIT"/>
<keyword evidence="2" id="KW-0812">Transmembrane</keyword>
<dbReference type="GeneID" id="19240037"/>
<feature type="compositionally biased region" description="Low complexity" evidence="1">
    <location>
        <begin position="103"/>
        <end position="130"/>
    </location>
</feature>
<accession>U1G0J8</accession>
<protein>
    <submittedName>
        <fullName evidence="3">Uncharacterized protein</fullName>
    </submittedName>
</protein>
<evidence type="ECO:0000256" key="1">
    <source>
        <dbReference type="SAM" id="MobiDB-lite"/>
    </source>
</evidence>
<gene>
    <name evidence="3" type="ORF">EPUS_05084</name>
</gene>
<dbReference type="OrthoDB" id="5421765at2759"/>
<evidence type="ECO:0000256" key="2">
    <source>
        <dbReference type="SAM" id="Phobius"/>
    </source>
</evidence>
<sequence>MAGFTTFTYTGTVNLPTPKAFNTGDFVPGSLSIEGIQNSIAFGATTSVSTLLTTNLAVLTASFSVEQGQLPTTTPIRIATALGSFWIPPYEVSGTQIPIVNLTSGSTQPSSTQPSSAQSSTGEGVTSTTGPQSLTPTNSTRANPSNSTRPTSTSRTDTPQPEQERYGVGHLVGTAVGCLIGGALLAAAALFLFMRRRWRNRNDLSEPVREKSALNGHGRAVYVAGSKAWECHLPQSESDGTIRAMAERTLDQIEMHVENFYKDTANVHIGPEVQSKITELDSRHLPGPVLSLLPQSNRPTVLIKHCIGNLVISRIAAAEATAHSFLPKDFHTPKSSSTVQSKPAFTQALSSWRVLTAYLSVEPEHDQAYHEERDQSIAHAAQQVYQAFGPWARNTDTEKTRSQNLVGIMKRASELGTTLFSQPSTFEWQWQRHAQGREVPVSHDSTKIVVLPGLYKTSDQSAQEIAPPMCVIEPRFGAF</sequence>
<dbReference type="HOGENOM" id="CLU_042429_0_0_1"/>
<feature type="compositionally biased region" description="Polar residues" evidence="1">
    <location>
        <begin position="131"/>
        <end position="142"/>
    </location>
</feature>
<dbReference type="RefSeq" id="XP_007803598.1">
    <property type="nucleotide sequence ID" value="XM_007805407.1"/>
</dbReference>
<reference evidence="4" key="1">
    <citation type="journal article" date="2014" name="BMC Genomics">
        <title>Genome characteristics reveal the impact of lichenization on lichen-forming fungus Endocarpon pusillum Hedwig (Verrucariales, Ascomycota).</title>
        <authorList>
            <person name="Wang Y.-Y."/>
            <person name="Liu B."/>
            <person name="Zhang X.-Y."/>
            <person name="Zhou Q.-M."/>
            <person name="Zhang T."/>
            <person name="Li H."/>
            <person name="Yu Y.-F."/>
            <person name="Zhang X.-L."/>
            <person name="Hao X.-Y."/>
            <person name="Wang M."/>
            <person name="Wang L."/>
            <person name="Wei J.-C."/>
        </authorList>
    </citation>
    <scope>NUCLEOTIDE SEQUENCE [LARGE SCALE GENOMIC DNA]</scope>
    <source>
        <strain evidence="4">Z07020 / HMAS-L-300199</strain>
    </source>
</reference>
<keyword evidence="2" id="KW-0472">Membrane</keyword>
<feature type="transmembrane region" description="Helical" evidence="2">
    <location>
        <begin position="171"/>
        <end position="193"/>
    </location>
</feature>
<evidence type="ECO:0000313" key="3">
    <source>
        <dbReference type="EMBL" id="ERF70732.1"/>
    </source>
</evidence>
<feature type="compositionally biased region" description="Low complexity" evidence="1">
    <location>
        <begin position="143"/>
        <end position="156"/>
    </location>
</feature>
<name>U1G0J8_ENDPU</name>
<keyword evidence="4" id="KW-1185">Reference proteome</keyword>
<feature type="region of interest" description="Disordered" evidence="1">
    <location>
        <begin position="101"/>
        <end position="164"/>
    </location>
</feature>
<dbReference type="eggNOG" id="ENOG502SVX1">
    <property type="taxonomic scope" value="Eukaryota"/>
</dbReference>
<keyword evidence="2" id="KW-1133">Transmembrane helix</keyword>
<proteinExistence type="predicted"/>
<dbReference type="EMBL" id="KE721293">
    <property type="protein sequence ID" value="ERF70732.1"/>
    <property type="molecule type" value="Genomic_DNA"/>
</dbReference>
<evidence type="ECO:0000313" key="4">
    <source>
        <dbReference type="Proteomes" id="UP000019373"/>
    </source>
</evidence>
<organism evidence="3 4">
    <name type="scientific">Endocarpon pusillum (strain Z07020 / HMAS-L-300199)</name>
    <name type="common">Lichen-forming fungus</name>
    <dbReference type="NCBI Taxonomy" id="1263415"/>
    <lineage>
        <taxon>Eukaryota</taxon>
        <taxon>Fungi</taxon>
        <taxon>Dikarya</taxon>
        <taxon>Ascomycota</taxon>
        <taxon>Pezizomycotina</taxon>
        <taxon>Eurotiomycetes</taxon>
        <taxon>Chaetothyriomycetidae</taxon>
        <taxon>Verrucariales</taxon>
        <taxon>Verrucariaceae</taxon>
        <taxon>Endocarpon</taxon>
    </lineage>
</organism>
<dbReference type="AlphaFoldDB" id="U1G0J8"/>
<dbReference type="Proteomes" id="UP000019373">
    <property type="component" value="Unassembled WGS sequence"/>
</dbReference>